<gene>
    <name evidence="2" type="ORF">AQI88_41780</name>
</gene>
<organism evidence="2 3">
    <name type="scientific">Streptomyces cellostaticus</name>
    <dbReference type="NCBI Taxonomy" id="67285"/>
    <lineage>
        <taxon>Bacteria</taxon>
        <taxon>Bacillati</taxon>
        <taxon>Actinomycetota</taxon>
        <taxon>Actinomycetes</taxon>
        <taxon>Kitasatosporales</taxon>
        <taxon>Streptomycetaceae</taxon>
        <taxon>Streptomyces</taxon>
    </lineage>
</organism>
<feature type="domain" description="Winged helix-turn helix" evidence="1">
    <location>
        <begin position="98"/>
        <end position="157"/>
    </location>
</feature>
<accession>A0A101N215</accession>
<reference evidence="2 3" key="1">
    <citation type="submission" date="2015-10" db="EMBL/GenBank/DDBJ databases">
        <title>Draft genome sequence of Streptomyces cellostaticus DSM 40189, type strain for the species Streptomyces cellostaticus.</title>
        <authorList>
            <person name="Ruckert C."/>
            <person name="Winkler A."/>
            <person name="Kalinowski J."/>
            <person name="Kampfer P."/>
            <person name="Glaeser S."/>
        </authorList>
    </citation>
    <scope>NUCLEOTIDE SEQUENCE [LARGE SCALE GENOMIC DNA]</scope>
    <source>
        <strain evidence="2 3">DSM 40189</strain>
    </source>
</reference>
<dbReference type="OrthoDB" id="8479510at2"/>
<dbReference type="InterPro" id="IPR025959">
    <property type="entry name" value="Winged_HTH_dom"/>
</dbReference>
<sequence length="164" mass="18973">MRYPDGGGLTAKQRAQRERVRFEAAELFAQGVAPAQVAGRFRVSRKSAYAWDARWREGGVEALRSKGLSGRPSRMKPGWRVWLAAEPEKGPTVHGWVEDQRWTLARVARVIARRFHVRFSPAQTWRILRQMGWTVQVPARRAAERDEDAVSGWIKKTWPRVERR</sequence>
<dbReference type="Pfam" id="PF13592">
    <property type="entry name" value="HTH_33"/>
    <property type="match status" value="1"/>
</dbReference>
<evidence type="ECO:0000313" key="2">
    <source>
        <dbReference type="EMBL" id="KUM85092.1"/>
    </source>
</evidence>
<dbReference type="SUPFAM" id="SSF46689">
    <property type="entry name" value="Homeodomain-like"/>
    <property type="match status" value="1"/>
</dbReference>
<proteinExistence type="predicted"/>
<protein>
    <recommendedName>
        <fullName evidence="1">Winged helix-turn helix domain-containing protein</fullName>
    </recommendedName>
</protein>
<comment type="caution">
    <text evidence="2">The sequence shown here is derived from an EMBL/GenBank/DDBJ whole genome shotgun (WGS) entry which is preliminary data.</text>
</comment>
<dbReference type="AlphaFoldDB" id="A0A101N215"/>
<evidence type="ECO:0000259" key="1">
    <source>
        <dbReference type="Pfam" id="PF13592"/>
    </source>
</evidence>
<name>A0A101N215_9ACTN</name>
<dbReference type="InterPro" id="IPR009057">
    <property type="entry name" value="Homeodomain-like_sf"/>
</dbReference>
<evidence type="ECO:0000313" key="3">
    <source>
        <dbReference type="Proteomes" id="UP000054241"/>
    </source>
</evidence>
<dbReference type="STRING" id="67285.AQI88_41780"/>
<keyword evidence="3" id="KW-1185">Reference proteome</keyword>
<dbReference type="Pfam" id="PF13384">
    <property type="entry name" value="HTH_23"/>
    <property type="match status" value="1"/>
</dbReference>
<dbReference type="EMBL" id="LMWL01000121">
    <property type="protein sequence ID" value="KUM85092.1"/>
    <property type="molecule type" value="Genomic_DNA"/>
</dbReference>
<dbReference type="Proteomes" id="UP000054241">
    <property type="component" value="Unassembled WGS sequence"/>
</dbReference>